<accession>A0A3D9V0K4</accession>
<evidence type="ECO:0000313" key="1">
    <source>
        <dbReference type="EMBL" id="REF35322.1"/>
    </source>
</evidence>
<protein>
    <submittedName>
        <fullName evidence="1">Uncharacterized protein</fullName>
    </submittedName>
</protein>
<organism evidence="1 2">
    <name type="scientific">Thermasporomyces composti</name>
    <dbReference type="NCBI Taxonomy" id="696763"/>
    <lineage>
        <taxon>Bacteria</taxon>
        <taxon>Bacillati</taxon>
        <taxon>Actinomycetota</taxon>
        <taxon>Actinomycetes</taxon>
        <taxon>Propionibacteriales</taxon>
        <taxon>Nocardioidaceae</taxon>
        <taxon>Thermasporomyces</taxon>
    </lineage>
</organism>
<proteinExistence type="predicted"/>
<reference evidence="1 2" key="1">
    <citation type="submission" date="2018-08" db="EMBL/GenBank/DDBJ databases">
        <title>Sequencing the genomes of 1000 actinobacteria strains.</title>
        <authorList>
            <person name="Klenk H.-P."/>
        </authorList>
    </citation>
    <scope>NUCLEOTIDE SEQUENCE [LARGE SCALE GENOMIC DNA]</scope>
    <source>
        <strain evidence="1 2">DSM 22891</strain>
    </source>
</reference>
<dbReference type="EMBL" id="QTUC01000001">
    <property type="protein sequence ID" value="REF35322.1"/>
    <property type="molecule type" value="Genomic_DNA"/>
</dbReference>
<sequence>MHVLGDCSLDHVFYYRRERSGVNILWFPALSACIELDCSLLEKLTPSLDLAGIEVHFAIQGSGSGHLRPSFHY</sequence>
<comment type="caution">
    <text evidence="1">The sequence shown here is derived from an EMBL/GenBank/DDBJ whole genome shotgun (WGS) entry which is preliminary data.</text>
</comment>
<dbReference type="AlphaFoldDB" id="A0A3D9V0K4"/>
<gene>
    <name evidence="1" type="ORF">DFJ64_0698</name>
</gene>
<keyword evidence="2" id="KW-1185">Reference proteome</keyword>
<dbReference type="Proteomes" id="UP000256485">
    <property type="component" value="Unassembled WGS sequence"/>
</dbReference>
<name>A0A3D9V0K4_THECX</name>
<evidence type="ECO:0000313" key="2">
    <source>
        <dbReference type="Proteomes" id="UP000256485"/>
    </source>
</evidence>